<dbReference type="Proteomes" id="UP001529510">
    <property type="component" value="Unassembled WGS sequence"/>
</dbReference>
<dbReference type="AlphaFoldDB" id="A0ABD0P3W7"/>
<sequence>VNTENPDEKSIITYVVSYYHYFSKMKALIVEGKRIGKVLDNAIEAEKIIRRYEALASDLIISNQKFANSLSGVQQQLQAFTTYCTIEKPI</sequence>
<protein>
    <submittedName>
        <fullName evidence="1">Uncharacterized protein</fullName>
    </submittedName>
</protein>
<feature type="non-terminal residue" evidence="1">
    <location>
        <position position="1"/>
    </location>
</feature>
<keyword evidence="2" id="KW-1185">Reference proteome</keyword>
<dbReference type="Gene3D" id="1.20.58.60">
    <property type="match status" value="1"/>
</dbReference>
<dbReference type="PANTHER" id="PTHR11915">
    <property type="entry name" value="SPECTRIN/FILAMIN RELATED CYTOSKELETAL PROTEIN"/>
    <property type="match status" value="1"/>
</dbReference>
<dbReference type="InterPro" id="IPR036872">
    <property type="entry name" value="CH_dom_sf"/>
</dbReference>
<organism evidence="1 2">
    <name type="scientific">Cirrhinus mrigala</name>
    <name type="common">Mrigala</name>
    <dbReference type="NCBI Taxonomy" id="683832"/>
    <lineage>
        <taxon>Eukaryota</taxon>
        <taxon>Metazoa</taxon>
        <taxon>Chordata</taxon>
        <taxon>Craniata</taxon>
        <taxon>Vertebrata</taxon>
        <taxon>Euteleostomi</taxon>
        <taxon>Actinopterygii</taxon>
        <taxon>Neopterygii</taxon>
        <taxon>Teleostei</taxon>
        <taxon>Ostariophysi</taxon>
        <taxon>Cypriniformes</taxon>
        <taxon>Cyprinidae</taxon>
        <taxon>Labeoninae</taxon>
        <taxon>Labeonini</taxon>
        <taxon>Cirrhinus</taxon>
    </lineage>
</organism>
<feature type="non-terminal residue" evidence="1">
    <location>
        <position position="90"/>
    </location>
</feature>
<comment type="caution">
    <text evidence="1">The sequence shown here is derived from an EMBL/GenBank/DDBJ whole genome shotgun (WGS) entry which is preliminary data.</text>
</comment>
<evidence type="ECO:0000313" key="1">
    <source>
        <dbReference type="EMBL" id="KAL0168749.1"/>
    </source>
</evidence>
<accession>A0ABD0P3W7</accession>
<evidence type="ECO:0000313" key="2">
    <source>
        <dbReference type="Proteomes" id="UP001529510"/>
    </source>
</evidence>
<dbReference type="Gene3D" id="1.10.418.10">
    <property type="entry name" value="Calponin-like domain"/>
    <property type="match status" value="1"/>
</dbReference>
<dbReference type="EMBL" id="JAMKFB020000018">
    <property type="protein sequence ID" value="KAL0168749.1"/>
    <property type="molecule type" value="Genomic_DNA"/>
</dbReference>
<name>A0ABD0P3W7_CIRMR</name>
<gene>
    <name evidence="1" type="ORF">M9458_036971</name>
</gene>
<proteinExistence type="predicted"/>
<reference evidence="1 2" key="1">
    <citation type="submission" date="2024-05" db="EMBL/GenBank/DDBJ databases">
        <title>Genome sequencing and assembly of Indian major carp, Cirrhinus mrigala (Hamilton, 1822).</title>
        <authorList>
            <person name="Mohindra V."/>
            <person name="Chowdhury L.M."/>
            <person name="Lal K."/>
            <person name="Jena J.K."/>
        </authorList>
    </citation>
    <scope>NUCLEOTIDE SEQUENCE [LARGE SCALE GENOMIC DNA]</scope>
    <source>
        <strain evidence="1">CM1030</strain>
        <tissue evidence="1">Blood</tissue>
    </source>
</reference>